<dbReference type="GO" id="GO:0005634">
    <property type="term" value="C:nucleus"/>
    <property type="evidence" value="ECO:0007669"/>
    <property type="project" value="UniProtKB-SubCell"/>
</dbReference>
<evidence type="ECO:0000256" key="2">
    <source>
        <dbReference type="ARBA" id="ARBA00023242"/>
    </source>
</evidence>
<protein>
    <recommendedName>
        <fullName evidence="5">C6 transcription factor</fullName>
    </recommendedName>
</protein>
<dbReference type="Pfam" id="PF11951">
    <property type="entry name" value="Fungal_trans_2"/>
    <property type="match status" value="1"/>
</dbReference>
<accession>A0A8H3S6R6</accession>
<evidence type="ECO:0000256" key="1">
    <source>
        <dbReference type="ARBA" id="ARBA00004123"/>
    </source>
</evidence>
<dbReference type="InterPro" id="IPR021858">
    <property type="entry name" value="Fun_TF"/>
</dbReference>
<evidence type="ECO:0000313" key="4">
    <source>
        <dbReference type="Proteomes" id="UP000465221"/>
    </source>
</evidence>
<gene>
    <name evidence="3" type="ORF">IFM46972_09461</name>
</gene>
<comment type="caution">
    <text evidence="3">The sequence shown here is derived from an EMBL/GenBank/DDBJ whole genome shotgun (WGS) entry which is preliminary data.</text>
</comment>
<reference evidence="3 4" key="1">
    <citation type="submission" date="2020-01" db="EMBL/GenBank/DDBJ databases">
        <title>Draft genome sequence of Aspergillus udagawae IFM 46972.</title>
        <authorList>
            <person name="Takahashi H."/>
            <person name="Yaguchi T."/>
        </authorList>
    </citation>
    <scope>NUCLEOTIDE SEQUENCE [LARGE SCALE GENOMIC DNA]</scope>
    <source>
        <strain evidence="3 4">IFM 46972</strain>
    </source>
</reference>
<dbReference type="EMBL" id="BLKC01000094">
    <property type="protein sequence ID" value="GFF52121.1"/>
    <property type="molecule type" value="Genomic_DNA"/>
</dbReference>
<dbReference type="PANTHER" id="PTHR37534">
    <property type="entry name" value="TRANSCRIPTIONAL ACTIVATOR PROTEIN UGA3"/>
    <property type="match status" value="1"/>
</dbReference>
<keyword evidence="2" id="KW-0539">Nucleus</keyword>
<dbReference type="PANTHER" id="PTHR37534:SF24">
    <property type="entry name" value="MISCELLANEOUS ZN(II)2CYS6 TRANSCRIPTION FACTOR (EUROFUNG)-RELATED"/>
    <property type="match status" value="1"/>
</dbReference>
<dbReference type="GO" id="GO:0003700">
    <property type="term" value="F:DNA-binding transcription factor activity"/>
    <property type="evidence" value="ECO:0007669"/>
    <property type="project" value="TreeGrafter"/>
</dbReference>
<dbReference type="Proteomes" id="UP000465221">
    <property type="component" value="Unassembled WGS sequence"/>
</dbReference>
<comment type="subcellular location">
    <subcellularLocation>
        <location evidence="1">Nucleus</location>
    </subcellularLocation>
</comment>
<dbReference type="AlphaFoldDB" id="A0A8H3S6R6"/>
<dbReference type="GO" id="GO:0000976">
    <property type="term" value="F:transcription cis-regulatory region binding"/>
    <property type="evidence" value="ECO:0007669"/>
    <property type="project" value="TreeGrafter"/>
</dbReference>
<dbReference type="GO" id="GO:0045944">
    <property type="term" value="P:positive regulation of transcription by RNA polymerase II"/>
    <property type="evidence" value="ECO:0007669"/>
    <property type="project" value="TreeGrafter"/>
</dbReference>
<organism evidence="3 4">
    <name type="scientific">Aspergillus udagawae</name>
    <dbReference type="NCBI Taxonomy" id="91492"/>
    <lineage>
        <taxon>Eukaryota</taxon>
        <taxon>Fungi</taxon>
        <taxon>Dikarya</taxon>
        <taxon>Ascomycota</taxon>
        <taxon>Pezizomycotina</taxon>
        <taxon>Eurotiomycetes</taxon>
        <taxon>Eurotiomycetidae</taxon>
        <taxon>Eurotiales</taxon>
        <taxon>Aspergillaceae</taxon>
        <taxon>Aspergillus</taxon>
        <taxon>Aspergillus subgen. Fumigati</taxon>
    </lineage>
</organism>
<evidence type="ECO:0000313" key="3">
    <source>
        <dbReference type="EMBL" id="GFF52121.1"/>
    </source>
</evidence>
<name>A0A8H3S6R6_9EURO</name>
<evidence type="ECO:0008006" key="5">
    <source>
        <dbReference type="Google" id="ProtNLM"/>
    </source>
</evidence>
<proteinExistence type="predicted"/>
<sequence length="575" mass="64576">MANLATKGNIQVSACLNFPQHSPPVPTKTGDIGSAPNNLELVFIDISDSAESASIKEFREENDSIGHAEELQGSRLYDLRNEWIFICRILRDRMSIFVGPGARPAETATSHFEEETTLSPGTISSSDEYAANPRFLQLQEELRDVLFTAVASHAPTRHQSPRPSDPIEDSASGLLRNSLDFAQVSIPKVRLIHYLKNWIIECAPHLDKFDEQSHFGVHIPVLAQSSPALFYAILAFSARQTERKACLDKSYDSLELYQQSIRLLSPYLQAKDPNVLVTVCILGCLELMSVSPRDWRRHVEGCAALFDAYNVNGFSGGHLQAVFWCYARMELCGAIISEGTEGTILPLHKWVPPQAADSEEERDIMIKNLFCQDGCSNPDKHANWAVYLCAKACNLACRRSRFLELGELDQNDTRPFSEQWRQLWEELQFWNDHRCPAMLPIRTTTTGGDQIFPEILFAHWAAISGNQLYHTACIMMLQMKPANTPLISPSPHSSPVWHARRVCGISLTNPHSGNLINAIQPLYIAGKLLSHRSEHLEVARLFKKIETSTGWGALWRLRDLERAWGYESGEILSAI</sequence>